<dbReference type="PRINTS" id="PR00109">
    <property type="entry name" value="TYRKINASE"/>
</dbReference>
<dbReference type="InterPro" id="IPR011009">
    <property type="entry name" value="Kinase-like_dom_sf"/>
</dbReference>
<dbReference type="FunFam" id="1.10.510.10:FF:000200">
    <property type="entry name" value="inactive tyrosine-protein kinase 7"/>
    <property type="match status" value="1"/>
</dbReference>
<dbReference type="Proteomes" id="UP001591681">
    <property type="component" value="Unassembled WGS sequence"/>
</dbReference>
<gene>
    <name evidence="5" type="ORF">ACEWY4_020594</name>
</gene>
<dbReference type="GO" id="GO:0005524">
    <property type="term" value="F:ATP binding"/>
    <property type="evidence" value="ECO:0007669"/>
    <property type="project" value="UniProtKB-KW"/>
</dbReference>
<protein>
    <recommendedName>
        <fullName evidence="4">Protein kinase domain-containing protein</fullName>
    </recommendedName>
</protein>
<evidence type="ECO:0000259" key="4">
    <source>
        <dbReference type="PROSITE" id="PS50011"/>
    </source>
</evidence>
<evidence type="ECO:0000256" key="1">
    <source>
        <dbReference type="ARBA" id="ARBA00022741"/>
    </source>
</evidence>
<sequence>MEHLSSQRFVHRDLAARNCLISSQRHVKVSALGLSKDVYNSEYYHYRQVWIPLRWMPAEAVFEDDFSTKSDVWAFGVLMWEVFSHGELPHAKLTDDEVLEGLQAGRLKLPAVDGCPSRVSKMAARCWAPSPKERPSFSELAQALADMPSDSKV</sequence>
<evidence type="ECO:0000313" key="5">
    <source>
        <dbReference type="EMBL" id="KAL2082821.1"/>
    </source>
</evidence>
<reference evidence="5 6" key="1">
    <citation type="submission" date="2024-09" db="EMBL/GenBank/DDBJ databases">
        <title>A chromosome-level genome assembly of Gray's grenadier anchovy, Coilia grayii.</title>
        <authorList>
            <person name="Fu Z."/>
        </authorList>
    </citation>
    <scope>NUCLEOTIDE SEQUENCE [LARGE SCALE GENOMIC DNA]</scope>
    <source>
        <strain evidence="5">G4</strain>
        <tissue evidence="5">Muscle</tissue>
    </source>
</reference>
<dbReference type="SMART" id="SM00219">
    <property type="entry name" value="TyrKc"/>
    <property type="match status" value="1"/>
</dbReference>
<dbReference type="Pfam" id="PF07714">
    <property type="entry name" value="PK_Tyr_Ser-Thr"/>
    <property type="match status" value="1"/>
</dbReference>
<dbReference type="PROSITE" id="PS00109">
    <property type="entry name" value="PROTEIN_KINASE_TYR"/>
    <property type="match status" value="1"/>
</dbReference>
<dbReference type="InterPro" id="IPR000719">
    <property type="entry name" value="Prot_kinase_dom"/>
</dbReference>
<keyword evidence="3" id="KW-0675">Receptor</keyword>
<keyword evidence="2" id="KW-0067">ATP-binding</keyword>
<comment type="caution">
    <text evidence="5">The sequence shown here is derived from an EMBL/GenBank/DDBJ whole genome shotgun (WGS) entry which is preliminary data.</text>
</comment>
<dbReference type="InterPro" id="IPR008266">
    <property type="entry name" value="Tyr_kinase_AS"/>
</dbReference>
<evidence type="ECO:0000313" key="6">
    <source>
        <dbReference type="Proteomes" id="UP001591681"/>
    </source>
</evidence>
<dbReference type="InterPro" id="IPR001245">
    <property type="entry name" value="Ser-Thr/Tyr_kinase_cat_dom"/>
</dbReference>
<organism evidence="5 6">
    <name type="scientific">Coilia grayii</name>
    <name type="common">Gray's grenadier anchovy</name>
    <dbReference type="NCBI Taxonomy" id="363190"/>
    <lineage>
        <taxon>Eukaryota</taxon>
        <taxon>Metazoa</taxon>
        <taxon>Chordata</taxon>
        <taxon>Craniata</taxon>
        <taxon>Vertebrata</taxon>
        <taxon>Euteleostomi</taxon>
        <taxon>Actinopterygii</taxon>
        <taxon>Neopterygii</taxon>
        <taxon>Teleostei</taxon>
        <taxon>Clupei</taxon>
        <taxon>Clupeiformes</taxon>
        <taxon>Clupeoidei</taxon>
        <taxon>Engraulidae</taxon>
        <taxon>Coilinae</taxon>
        <taxon>Coilia</taxon>
    </lineage>
</organism>
<feature type="domain" description="Protein kinase" evidence="4">
    <location>
        <begin position="1"/>
        <end position="147"/>
    </location>
</feature>
<dbReference type="InterPro" id="IPR020635">
    <property type="entry name" value="Tyr_kinase_cat_dom"/>
</dbReference>
<dbReference type="SUPFAM" id="SSF56112">
    <property type="entry name" value="Protein kinase-like (PK-like)"/>
    <property type="match status" value="1"/>
</dbReference>
<dbReference type="PANTHER" id="PTHR24416">
    <property type="entry name" value="TYROSINE-PROTEIN KINASE RECEPTOR"/>
    <property type="match status" value="1"/>
</dbReference>
<dbReference type="PROSITE" id="PS50011">
    <property type="entry name" value="PROTEIN_KINASE_DOM"/>
    <property type="match status" value="1"/>
</dbReference>
<dbReference type="EMBL" id="JBHFQA010000018">
    <property type="protein sequence ID" value="KAL2082821.1"/>
    <property type="molecule type" value="Genomic_DNA"/>
</dbReference>
<keyword evidence="1" id="KW-0547">Nucleotide-binding</keyword>
<name>A0ABD1J9U4_9TELE</name>
<proteinExistence type="predicted"/>
<evidence type="ECO:0000256" key="3">
    <source>
        <dbReference type="ARBA" id="ARBA00023170"/>
    </source>
</evidence>
<dbReference type="PANTHER" id="PTHR24416:SF573">
    <property type="entry name" value="INACTIVE TYROSINE-PROTEIN KINASE 7"/>
    <property type="match status" value="1"/>
</dbReference>
<accession>A0ABD1J9U4</accession>
<evidence type="ECO:0000256" key="2">
    <source>
        <dbReference type="ARBA" id="ARBA00022840"/>
    </source>
</evidence>
<dbReference type="InterPro" id="IPR050122">
    <property type="entry name" value="RTK"/>
</dbReference>
<dbReference type="AlphaFoldDB" id="A0ABD1J9U4"/>
<dbReference type="Gene3D" id="1.10.510.10">
    <property type="entry name" value="Transferase(Phosphotransferase) domain 1"/>
    <property type="match status" value="1"/>
</dbReference>
<keyword evidence="6" id="KW-1185">Reference proteome</keyword>